<dbReference type="EMBL" id="CAJOBC010002855">
    <property type="protein sequence ID" value="CAF3754940.1"/>
    <property type="molecule type" value="Genomic_DNA"/>
</dbReference>
<name>A0A814FF20_9BILA</name>
<evidence type="ECO:0000313" key="4">
    <source>
        <dbReference type="EMBL" id="CAF3588509.1"/>
    </source>
</evidence>
<feature type="transmembrane region" description="Helical" evidence="1">
    <location>
        <begin position="142"/>
        <end position="170"/>
    </location>
</feature>
<evidence type="ECO:0000313" key="2">
    <source>
        <dbReference type="EMBL" id="CAF0804888.1"/>
    </source>
</evidence>
<dbReference type="Proteomes" id="UP000663829">
    <property type="component" value="Unassembled WGS sequence"/>
</dbReference>
<dbReference type="Proteomes" id="UP000682733">
    <property type="component" value="Unassembled WGS sequence"/>
</dbReference>
<dbReference type="Proteomes" id="UP000681722">
    <property type="component" value="Unassembled WGS sequence"/>
</dbReference>
<reference evidence="3" key="1">
    <citation type="submission" date="2021-02" db="EMBL/GenBank/DDBJ databases">
        <authorList>
            <person name="Nowell W R."/>
        </authorList>
    </citation>
    <scope>NUCLEOTIDE SEQUENCE</scope>
</reference>
<sequence length="230" mass="26413">MYSPRTEKDLVWREKFPIFVPVLLAVTQMLLTFIIIALEIASVIISPVHATIWAGFWCSLIFTLSWVSMFALICCHKSRSCATYVLLVSVLCAIFAIILIVFDSIFINNIYKCYLSQSICNSLNWAISDQRFRDIFNKRSLLIGQLVCAILMLITALVYIILYLIILALVRSRSGRVVVEQHQIRPLQQPAQHRHPPRVIPIKNYDTRALDTSEIECPHCGTLILNKRKY</sequence>
<dbReference type="Proteomes" id="UP000677228">
    <property type="component" value="Unassembled WGS sequence"/>
</dbReference>
<feature type="transmembrane region" description="Helical" evidence="1">
    <location>
        <begin position="81"/>
        <end position="102"/>
    </location>
</feature>
<evidence type="ECO:0000313" key="3">
    <source>
        <dbReference type="EMBL" id="CAF0982434.1"/>
    </source>
</evidence>
<evidence type="ECO:0000256" key="1">
    <source>
        <dbReference type="SAM" id="Phobius"/>
    </source>
</evidence>
<keyword evidence="1" id="KW-1133">Transmembrane helix</keyword>
<evidence type="ECO:0000313" key="5">
    <source>
        <dbReference type="EMBL" id="CAF3754940.1"/>
    </source>
</evidence>
<keyword evidence="1" id="KW-0812">Transmembrane</keyword>
<dbReference type="EMBL" id="CAJOBA010001310">
    <property type="protein sequence ID" value="CAF3588509.1"/>
    <property type="molecule type" value="Genomic_DNA"/>
</dbReference>
<accession>A0A814FF20</accession>
<protein>
    <submittedName>
        <fullName evidence="3">Uncharacterized protein</fullName>
    </submittedName>
</protein>
<organism evidence="3 6">
    <name type="scientific">Didymodactylos carnosus</name>
    <dbReference type="NCBI Taxonomy" id="1234261"/>
    <lineage>
        <taxon>Eukaryota</taxon>
        <taxon>Metazoa</taxon>
        <taxon>Spiralia</taxon>
        <taxon>Gnathifera</taxon>
        <taxon>Rotifera</taxon>
        <taxon>Eurotatoria</taxon>
        <taxon>Bdelloidea</taxon>
        <taxon>Philodinida</taxon>
        <taxon>Philodinidae</taxon>
        <taxon>Didymodactylos</taxon>
    </lineage>
</organism>
<keyword evidence="6" id="KW-1185">Reference proteome</keyword>
<feature type="transmembrane region" description="Helical" evidence="1">
    <location>
        <begin position="20"/>
        <end position="45"/>
    </location>
</feature>
<evidence type="ECO:0000313" key="6">
    <source>
        <dbReference type="Proteomes" id="UP000663829"/>
    </source>
</evidence>
<dbReference type="AlphaFoldDB" id="A0A814FF20"/>
<keyword evidence="1" id="KW-0472">Membrane</keyword>
<feature type="transmembrane region" description="Helical" evidence="1">
    <location>
        <begin position="51"/>
        <end position="74"/>
    </location>
</feature>
<comment type="caution">
    <text evidence="3">The sequence shown here is derived from an EMBL/GenBank/DDBJ whole genome shotgun (WGS) entry which is preliminary data.</text>
</comment>
<dbReference type="EMBL" id="CAJNOK010001310">
    <property type="protein sequence ID" value="CAF0804888.1"/>
    <property type="molecule type" value="Genomic_DNA"/>
</dbReference>
<proteinExistence type="predicted"/>
<gene>
    <name evidence="3" type="ORF">GPM918_LOCUS12822</name>
    <name evidence="2" type="ORF">OVA965_LOCUS4844</name>
    <name evidence="5" type="ORF">SRO942_LOCUS12822</name>
    <name evidence="4" type="ORF">TMI583_LOCUS4842</name>
</gene>
<dbReference type="OrthoDB" id="10012425at2759"/>
<dbReference type="EMBL" id="CAJNOQ010002855">
    <property type="protein sequence ID" value="CAF0982434.1"/>
    <property type="molecule type" value="Genomic_DNA"/>
</dbReference>